<evidence type="ECO:0000256" key="3">
    <source>
        <dbReference type="ARBA" id="ARBA00022691"/>
    </source>
</evidence>
<reference evidence="5" key="2">
    <citation type="submission" date="2023-01" db="EMBL/GenBank/DDBJ databases">
        <authorList>
            <person name="Petersen C."/>
        </authorList>
    </citation>
    <scope>NUCLEOTIDE SEQUENCE</scope>
    <source>
        <strain evidence="5">IBT 12815</strain>
    </source>
</reference>
<dbReference type="GeneID" id="81585079"/>
<accession>A0AAD6E9Y9</accession>
<evidence type="ECO:0008006" key="7">
    <source>
        <dbReference type="Google" id="ProtNLM"/>
    </source>
</evidence>
<comment type="pathway">
    <text evidence="1">Secondary metabolite biosynthesis.</text>
</comment>
<gene>
    <name evidence="5" type="ORF">N7537_003779</name>
</gene>
<evidence type="ECO:0000256" key="4">
    <source>
        <dbReference type="ARBA" id="ARBA00038314"/>
    </source>
</evidence>
<proteinExistence type="inferred from homology"/>
<dbReference type="Gene3D" id="3.40.50.150">
    <property type="entry name" value="Vaccinia Virus protein VP39"/>
    <property type="match status" value="1"/>
</dbReference>
<keyword evidence="3" id="KW-0949">S-adenosyl-L-methionine</keyword>
<name>A0AAD6E9Y9_9EURO</name>
<dbReference type="SUPFAM" id="SSF53335">
    <property type="entry name" value="S-adenosyl-L-methionine-dependent methyltransferases"/>
    <property type="match status" value="1"/>
</dbReference>
<keyword evidence="2" id="KW-0808">Transferase</keyword>
<keyword evidence="6" id="KW-1185">Reference proteome</keyword>
<evidence type="ECO:0000313" key="5">
    <source>
        <dbReference type="EMBL" id="KAJ5607160.1"/>
    </source>
</evidence>
<dbReference type="AlphaFoldDB" id="A0AAD6E9Y9"/>
<reference evidence="5" key="1">
    <citation type="journal article" date="2023" name="IMA Fungus">
        <title>Comparative genomic study of the Penicillium genus elucidates a diverse pangenome and 15 lateral gene transfer events.</title>
        <authorList>
            <person name="Petersen C."/>
            <person name="Sorensen T."/>
            <person name="Nielsen M.R."/>
            <person name="Sondergaard T.E."/>
            <person name="Sorensen J.L."/>
            <person name="Fitzpatrick D.A."/>
            <person name="Frisvad J.C."/>
            <person name="Nielsen K.L."/>
        </authorList>
    </citation>
    <scope>NUCLEOTIDE SEQUENCE</scope>
    <source>
        <strain evidence="5">IBT 12815</strain>
    </source>
</reference>
<evidence type="ECO:0000256" key="2">
    <source>
        <dbReference type="ARBA" id="ARBA00022679"/>
    </source>
</evidence>
<evidence type="ECO:0000313" key="6">
    <source>
        <dbReference type="Proteomes" id="UP001213799"/>
    </source>
</evidence>
<dbReference type="InterPro" id="IPR029063">
    <property type="entry name" value="SAM-dependent_MTases_sf"/>
</dbReference>
<organism evidence="5 6">
    <name type="scientific">Penicillium hordei</name>
    <dbReference type="NCBI Taxonomy" id="40994"/>
    <lineage>
        <taxon>Eukaryota</taxon>
        <taxon>Fungi</taxon>
        <taxon>Dikarya</taxon>
        <taxon>Ascomycota</taxon>
        <taxon>Pezizomycotina</taxon>
        <taxon>Eurotiomycetes</taxon>
        <taxon>Eurotiomycetidae</taxon>
        <taxon>Eurotiales</taxon>
        <taxon>Aspergillaceae</taxon>
        <taxon>Penicillium</taxon>
    </lineage>
</organism>
<dbReference type="PANTHER" id="PTHR35897:SF1">
    <property type="entry name" value="METHYLTRANSFERASE AUSD"/>
    <property type="match status" value="1"/>
</dbReference>
<protein>
    <recommendedName>
        <fullName evidence="7">Methyltransferase domain-containing protein</fullName>
    </recommendedName>
</protein>
<dbReference type="InterPro" id="IPR051654">
    <property type="entry name" value="Meroterpenoid_MTases"/>
</dbReference>
<dbReference type="EMBL" id="JAQJAE010000002">
    <property type="protein sequence ID" value="KAJ5607160.1"/>
    <property type="molecule type" value="Genomic_DNA"/>
</dbReference>
<dbReference type="GO" id="GO:0016740">
    <property type="term" value="F:transferase activity"/>
    <property type="evidence" value="ECO:0007669"/>
    <property type="project" value="UniProtKB-KW"/>
</dbReference>
<sequence length="270" mass="30595">MDTSSDQPTIMTPACNTVEWYRPTLDQLPAPTVELFLQYTGLKSENEVKDHIYKIRDKAWQIISLSPIYTQVVDRVRKGQTLLDLGCCFGQDLRKLAFDAELSSATNLIGADIEGDFVQLGYELFRDEDSFGAQFVTRSVFDEDFLVDRRGSIDMIYLGNFLHLFGFKEQRAIVARLGRLLVPRAGSVVFGRNISAEQGGPFFMESLGWDMYRHSDQTIKELWSTVDVGLWEVHSQLSGYETATTLGERSGDWQGGDTKQMSFWVVRTDG</sequence>
<comment type="similarity">
    <text evidence="4">Belongs to the class I-like SAM-binding methyltransferase superfamily.</text>
</comment>
<comment type="caution">
    <text evidence="5">The sequence shown here is derived from an EMBL/GenBank/DDBJ whole genome shotgun (WGS) entry which is preliminary data.</text>
</comment>
<evidence type="ECO:0000256" key="1">
    <source>
        <dbReference type="ARBA" id="ARBA00005179"/>
    </source>
</evidence>
<dbReference type="PANTHER" id="PTHR35897">
    <property type="entry name" value="METHYLTRANSFERASE AUSD"/>
    <property type="match status" value="1"/>
</dbReference>
<dbReference type="Proteomes" id="UP001213799">
    <property type="component" value="Unassembled WGS sequence"/>
</dbReference>
<dbReference type="RefSeq" id="XP_056754585.1">
    <property type="nucleotide sequence ID" value="XM_056894837.1"/>
</dbReference>